<reference evidence="3" key="1">
    <citation type="submission" date="2021-02" db="EMBL/GenBank/DDBJ databases">
        <authorList>
            <person name="Nowell W R."/>
        </authorList>
    </citation>
    <scope>NUCLEOTIDE SEQUENCE</scope>
</reference>
<protein>
    <recommendedName>
        <fullName evidence="2">Methyltransferase FkbM domain-containing protein</fullName>
    </recommendedName>
</protein>
<feature type="domain" description="Methyltransferase FkbM" evidence="2">
    <location>
        <begin position="225"/>
        <end position="300"/>
    </location>
</feature>
<evidence type="ECO:0000313" key="3">
    <source>
        <dbReference type="EMBL" id="CAF0988130.1"/>
    </source>
</evidence>
<dbReference type="AlphaFoldDB" id="A0A814FQG2"/>
<dbReference type="Proteomes" id="UP000663852">
    <property type="component" value="Unassembled WGS sequence"/>
</dbReference>
<evidence type="ECO:0000259" key="2">
    <source>
        <dbReference type="Pfam" id="PF05050"/>
    </source>
</evidence>
<dbReference type="EMBL" id="CAJNOR010005754">
    <property type="protein sequence ID" value="CAF1575131.1"/>
    <property type="molecule type" value="Genomic_DNA"/>
</dbReference>
<feature type="transmembrane region" description="Helical" evidence="1">
    <location>
        <begin position="12"/>
        <end position="33"/>
    </location>
</feature>
<evidence type="ECO:0000256" key="1">
    <source>
        <dbReference type="SAM" id="Phobius"/>
    </source>
</evidence>
<dbReference type="Pfam" id="PF05050">
    <property type="entry name" value="Methyltransf_21"/>
    <property type="match status" value="1"/>
</dbReference>
<name>A0A814FQG2_ADIRI</name>
<dbReference type="EMBL" id="CAJNOJ010000058">
    <property type="protein sequence ID" value="CAF0988130.1"/>
    <property type="molecule type" value="Genomic_DNA"/>
</dbReference>
<keyword evidence="1" id="KW-0472">Membrane</keyword>
<organism evidence="3 6">
    <name type="scientific">Adineta ricciae</name>
    <name type="common">Rotifer</name>
    <dbReference type="NCBI Taxonomy" id="249248"/>
    <lineage>
        <taxon>Eukaryota</taxon>
        <taxon>Metazoa</taxon>
        <taxon>Spiralia</taxon>
        <taxon>Gnathifera</taxon>
        <taxon>Rotifera</taxon>
        <taxon>Eurotatoria</taxon>
        <taxon>Bdelloidea</taxon>
        <taxon>Adinetida</taxon>
        <taxon>Adinetidae</taxon>
        <taxon>Adineta</taxon>
    </lineage>
</organism>
<keyword evidence="5" id="KW-1185">Reference proteome</keyword>
<evidence type="ECO:0000313" key="6">
    <source>
        <dbReference type="Proteomes" id="UP000663852"/>
    </source>
</evidence>
<gene>
    <name evidence="3" type="ORF">EDS130_LOCUS14241</name>
    <name evidence="4" type="ORF">XAT740_LOCUS44867</name>
</gene>
<dbReference type="Proteomes" id="UP000663828">
    <property type="component" value="Unassembled WGS sequence"/>
</dbReference>
<evidence type="ECO:0000313" key="5">
    <source>
        <dbReference type="Proteomes" id="UP000663828"/>
    </source>
</evidence>
<sequence>MRSQISRKRRPIILFASFMIIYTFIIVTVYTSFISEHVQWMILDYGHYKQASRASVNMSDYLYTPLSPGLRWCSSNPFLANYDRQTVFYMEHVWHKWFETELQTVHDILAKVAPSPNITEEYIVDMIYPRTNHLPCWKKHGLVRYGKSLGVGKVLCGLSSVASSTKCIVYSLGSNNNFDSPPKDPIKHHTFHKTCMGMKTNLQQYLFPYATIEEKINISDHEFKSFSQITSENNHTHVHVLKMDIEGGEYAIFADIFNSPRGLTLPYQISFESHWWNRDIYHATLHQTMFKQLWRNGYRILYHEVNPGDKASPFTSGIRKYAMRRMSVLEQNNHPTQESPSMESVPDHLHAKELCLRKYDSETDTIVSHSKLVMDV</sequence>
<comment type="caution">
    <text evidence="3">The sequence shown here is derived from an EMBL/GenBank/DDBJ whole genome shotgun (WGS) entry which is preliminary data.</text>
</comment>
<dbReference type="InterPro" id="IPR006342">
    <property type="entry name" value="FkbM_mtfrase"/>
</dbReference>
<proteinExistence type="predicted"/>
<dbReference type="PANTHER" id="PTHR32026">
    <property type="entry name" value="METHYLTRANSFERASE-LIKE PROTEIN 24"/>
    <property type="match status" value="1"/>
</dbReference>
<evidence type="ECO:0000313" key="4">
    <source>
        <dbReference type="EMBL" id="CAF1575131.1"/>
    </source>
</evidence>
<dbReference type="OrthoDB" id="10006218at2759"/>
<keyword evidence="1" id="KW-0812">Transmembrane</keyword>
<dbReference type="InterPro" id="IPR026913">
    <property type="entry name" value="METTL24"/>
</dbReference>
<dbReference type="PANTHER" id="PTHR32026:SF10">
    <property type="entry name" value="METHYLTRANSFERASE-LIKE PROTEIN 24-RELATED"/>
    <property type="match status" value="1"/>
</dbReference>
<accession>A0A814FQG2</accession>
<keyword evidence="1" id="KW-1133">Transmembrane helix</keyword>